<dbReference type="AlphaFoldDB" id="A0A220U0J5"/>
<dbReference type="RefSeq" id="WP_089060867.1">
    <property type="nucleotide sequence ID" value="NZ_CP022315.1"/>
</dbReference>
<keyword evidence="3" id="KW-1185">Reference proteome</keyword>
<accession>A0A220U0J5</accession>
<reference evidence="2 3" key="1">
    <citation type="submission" date="2017-07" db="EMBL/GenBank/DDBJ databases">
        <title>Virgibacillus sp. LM2416.</title>
        <authorList>
            <person name="Tak E.J."/>
            <person name="Bae J.-W."/>
        </authorList>
    </citation>
    <scope>NUCLEOTIDE SEQUENCE [LARGE SCALE GENOMIC DNA]</scope>
    <source>
        <strain evidence="2 3">LM2416</strain>
    </source>
</reference>
<evidence type="ECO:0000313" key="2">
    <source>
        <dbReference type="EMBL" id="ASK61590.1"/>
    </source>
</evidence>
<gene>
    <name evidence="2" type="ORF">CFK37_05125</name>
</gene>
<dbReference type="Proteomes" id="UP000198312">
    <property type="component" value="Chromosome"/>
</dbReference>
<dbReference type="InterPro" id="IPR025139">
    <property type="entry name" value="DUF4062"/>
</dbReference>
<feature type="domain" description="DUF4062" evidence="1">
    <location>
        <begin position="8"/>
        <end position="101"/>
    </location>
</feature>
<protein>
    <recommendedName>
        <fullName evidence="1">DUF4062 domain-containing protein</fullName>
    </recommendedName>
</protein>
<dbReference type="OrthoDB" id="9784936at2"/>
<proteinExistence type="predicted"/>
<organism evidence="2 3">
    <name type="scientific">Virgibacillus phasianinus</name>
    <dbReference type="NCBI Taxonomy" id="2017483"/>
    <lineage>
        <taxon>Bacteria</taxon>
        <taxon>Bacillati</taxon>
        <taxon>Bacillota</taxon>
        <taxon>Bacilli</taxon>
        <taxon>Bacillales</taxon>
        <taxon>Bacillaceae</taxon>
        <taxon>Virgibacillus</taxon>
    </lineage>
</organism>
<dbReference type="EMBL" id="CP022315">
    <property type="protein sequence ID" value="ASK61590.1"/>
    <property type="molecule type" value="Genomic_DNA"/>
</dbReference>
<evidence type="ECO:0000313" key="3">
    <source>
        <dbReference type="Proteomes" id="UP000198312"/>
    </source>
</evidence>
<sequence length="314" mass="36653">MKSVKLIKIFIASPGDVHVQRNEVEQLILDWNNEHSDTKNIVLMPIRWENNSTASYAVNKSGQAIINEEIVKSSDILIAIFGNRIGTRTPNNKSGTVEEINVFYEEHHRGVGIFFIDNPVPEELINERKLVQKYREYLSDNDRGLYGTYDPRKIRHFITKEVSSLLEGVDFDEDINRNLAGTNLSKTNIFDEIEFDKDEQLFFIFVVEEENQTFGARWMSDDTISTIQKWEEKNKLENYLSERYNSVLTKMAQRKIIDVEEVTDYGNARLYSMNPTEYRSLKKHIYDNQQEVLNIKSLFPKQPTVPMPELDLPF</sequence>
<evidence type="ECO:0000259" key="1">
    <source>
        <dbReference type="Pfam" id="PF13271"/>
    </source>
</evidence>
<name>A0A220U0J5_9BACI</name>
<dbReference type="KEGG" id="vil:CFK37_05125"/>
<dbReference type="Pfam" id="PF13271">
    <property type="entry name" value="DUF4062"/>
    <property type="match status" value="1"/>
</dbReference>